<gene>
    <name evidence="1" type="ORF">E2C01_081438</name>
</gene>
<accession>A0A5B7J2B5</accession>
<dbReference type="Proteomes" id="UP000324222">
    <property type="component" value="Unassembled WGS sequence"/>
</dbReference>
<dbReference type="AlphaFoldDB" id="A0A5B7J2B5"/>
<protein>
    <submittedName>
        <fullName evidence="1">Uncharacterized protein</fullName>
    </submittedName>
</protein>
<keyword evidence="2" id="KW-1185">Reference proteome</keyword>
<name>A0A5B7J2B5_PORTR</name>
<sequence length="35" mass="3947">MPTALLILVTGCPLLSWPRCTRLFFIFSPLICLPL</sequence>
<proteinExistence type="predicted"/>
<evidence type="ECO:0000313" key="2">
    <source>
        <dbReference type="Proteomes" id="UP000324222"/>
    </source>
</evidence>
<evidence type="ECO:0000313" key="1">
    <source>
        <dbReference type="EMBL" id="MPC86604.1"/>
    </source>
</evidence>
<comment type="caution">
    <text evidence="1">The sequence shown here is derived from an EMBL/GenBank/DDBJ whole genome shotgun (WGS) entry which is preliminary data.</text>
</comment>
<dbReference type="EMBL" id="VSRR010071958">
    <property type="protein sequence ID" value="MPC86604.1"/>
    <property type="molecule type" value="Genomic_DNA"/>
</dbReference>
<organism evidence="1 2">
    <name type="scientific">Portunus trituberculatus</name>
    <name type="common">Swimming crab</name>
    <name type="synonym">Neptunus trituberculatus</name>
    <dbReference type="NCBI Taxonomy" id="210409"/>
    <lineage>
        <taxon>Eukaryota</taxon>
        <taxon>Metazoa</taxon>
        <taxon>Ecdysozoa</taxon>
        <taxon>Arthropoda</taxon>
        <taxon>Crustacea</taxon>
        <taxon>Multicrustacea</taxon>
        <taxon>Malacostraca</taxon>
        <taxon>Eumalacostraca</taxon>
        <taxon>Eucarida</taxon>
        <taxon>Decapoda</taxon>
        <taxon>Pleocyemata</taxon>
        <taxon>Brachyura</taxon>
        <taxon>Eubrachyura</taxon>
        <taxon>Portunoidea</taxon>
        <taxon>Portunidae</taxon>
        <taxon>Portuninae</taxon>
        <taxon>Portunus</taxon>
    </lineage>
</organism>
<reference evidence="1 2" key="1">
    <citation type="submission" date="2019-05" db="EMBL/GenBank/DDBJ databases">
        <title>Another draft genome of Portunus trituberculatus and its Hox gene families provides insights of decapod evolution.</title>
        <authorList>
            <person name="Jeong J.-H."/>
            <person name="Song I."/>
            <person name="Kim S."/>
            <person name="Choi T."/>
            <person name="Kim D."/>
            <person name="Ryu S."/>
            <person name="Kim W."/>
        </authorList>
    </citation>
    <scope>NUCLEOTIDE SEQUENCE [LARGE SCALE GENOMIC DNA]</scope>
    <source>
        <tissue evidence="1">Muscle</tissue>
    </source>
</reference>